<dbReference type="InterPro" id="IPR036910">
    <property type="entry name" value="HMG_box_dom_sf"/>
</dbReference>
<dbReference type="InterPro" id="IPR056776">
    <property type="entry name" value="YABBY_N"/>
</dbReference>
<feature type="compositionally biased region" description="Basic and acidic residues" evidence="7">
    <location>
        <begin position="86"/>
        <end position="103"/>
    </location>
</feature>
<dbReference type="EMBL" id="OZ075117">
    <property type="protein sequence ID" value="CAL5083600.1"/>
    <property type="molecule type" value="Genomic_DNA"/>
</dbReference>
<dbReference type="Pfam" id="PF24868">
    <property type="entry name" value="YABBY_N"/>
    <property type="match status" value="1"/>
</dbReference>
<keyword evidence="11" id="KW-1185">Reference proteome</keyword>
<protein>
    <submittedName>
        <fullName evidence="10">Uncharacterized protein</fullName>
    </submittedName>
</protein>
<dbReference type="Proteomes" id="UP001497457">
    <property type="component" value="Chromosome 7b"/>
</dbReference>
<organism evidence="10 11">
    <name type="scientific">Urochloa decumbens</name>
    <dbReference type="NCBI Taxonomy" id="240449"/>
    <lineage>
        <taxon>Eukaryota</taxon>
        <taxon>Viridiplantae</taxon>
        <taxon>Streptophyta</taxon>
        <taxon>Embryophyta</taxon>
        <taxon>Tracheophyta</taxon>
        <taxon>Spermatophyta</taxon>
        <taxon>Magnoliopsida</taxon>
        <taxon>Liliopsida</taxon>
        <taxon>Poales</taxon>
        <taxon>Poaceae</taxon>
        <taxon>PACMAD clade</taxon>
        <taxon>Panicoideae</taxon>
        <taxon>Panicodae</taxon>
        <taxon>Paniceae</taxon>
        <taxon>Melinidinae</taxon>
        <taxon>Urochloa</taxon>
    </lineage>
</organism>
<evidence type="ECO:0000256" key="5">
    <source>
        <dbReference type="ARBA" id="ARBA00022833"/>
    </source>
</evidence>
<reference evidence="11" key="1">
    <citation type="submission" date="2024-06" db="EMBL/GenBank/DDBJ databases">
        <authorList>
            <person name="Ryan C."/>
        </authorList>
    </citation>
    <scope>NUCLEOTIDE SEQUENCE [LARGE SCALE GENOMIC DNA]</scope>
</reference>
<evidence type="ECO:0000256" key="2">
    <source>
        <dbReference type="ARBA" id="ARBA00010325"/>
    </source>
</evidence>
<keyword evidence="6" id="KW-0539">Nucleus</keyword>
<dbReference type="Gene3D" id="1.10.30.10">
    <property type="entry name" value="High mobility group box domain"/>
    <property type="match status" value="1"/>
</dbReference>
<dbReference type="PANTHER" id="PTHR31675">
    <property type="entry name" value="PROTEIN YABBY 6-RELATED"/>
    <property type="match status" value="1"/>
</dbReference>
<gene>
    <name evidence="10" type="ORF">URODEC1_LOCUS110037</name>
</gene>
<evidence type="ECO:0000259" key="8">
    <source>
        <dbReference type="Pfam" id="PF04690"/>
    </source>
</evidence>
<keyword evidence="5" id="KW-0862">Zinc</keyword>
<accession>A0ABC9FZ29</accession>
<comment type="subcellular location">
    <subcellularLocation>
        <location evidence="1">Nucleus</location>
    </subcellularLocation>
</comment>
<comment type="similarity">
    <text evidence="2">Belongs to the YABBY family.</text>
</comment>
<dbReference type="SUPFAM" id="SSF47095">
    <property type="entry name" value="HMG-box"/>
    <property type="match status" value="1"/>
</dbReference>
<feature type="domain" description="YABBY N-terminal" evidence="9">
    <location>
        <begin position="14"/>
        <end position="60"/>
    </location>
</feature>
<dbReference type="PANTHER" id="PTHR31675:SF8">
    <property type="entry name" value="AXIAL REGULATOR YABBY 4"/>
    <property type="match status" value="1"/>
</dbReference>
<keyword evidence="3" id="KW-0479">Metal-binding</keyword>
<feature type="region of interest" description="Disordered" evidence="7">
    <location>
        <begin position="63"/>
        <end position="127"/>
    </location>
</feature>
<dbReference type="InterPro" id="IPR056775">
    <property type="entry name" value="YABBY_C"/>
</dbReference>
<proteinExistence type="inferred from homology"/>
<dbReference type="InterPro" id="IPR006780">
    <property type="entry name" value="YABBY"/>
</dbReference>
<dbReference type="GO" id="GO:0005634">
    <property type="term" value="C:nucleus"/>
    <property type="evidence" value="ECO:0007669"/>
    <property type="project" value="UniProtKB-SubCell"/>
</dbReference>
<evidence type="ECO:0000313" key="11">
    <source>
        <dbReference type="Proteomes" id="UP001497457"/>
    </source>
</evidence>
<name>A0ABC9FZ29_9POAL</name>
<evidence type="ECO:0000259" key="9">
    <source>
        <dbReference type="Pfam" id="PF24868"/>
    </source>
</evidence>
<sequence length="171" mass="18429">MASAARHPCFGGLLPERLGYVQCNFCATILLVGVPCGGGLQLKTVAVQCGSCGGILSVTVPPSPPPPASVELPMQVTTEPGVDLDPPPRDSDESSGEDFRETEAAPAENHTFPAVNKPPMRKQRTPSAYNCFIKEEIRRIKDRDPNITHKEAFSAASKNWAHLPRIQQKGN</sequence>
<evidence type="ECO:0000256" key="7">
    <source>
        <dbReference type="SAM" id="MobiDB-lite"/>
    </source>
</evidence>
<feature type="domain" description="YABBY protein C-terminal" evidence="8">
    <location>
        <begin position="110"/>
        <end position="169"/>
    </location>
</feature>
<evidence type="ECO:0000256" key="3">
    <source>
        <dbReference type="ARBA" id="ARBA00022723"/>
    </source>
</evidence>
<dbReference type="Pfam" id="PF04690">
    <property type="entry name" value="YABBY"/>
    <property type="match status" value="1"/>
</dbReference>
<reference evidence="10 11" key="2">
    <citation type="submission" date="2024-10" db="EMBL/GenBank/DDBJ databases">
        <authorList>
            <person name="Ryan C."/>
        </authorList>
    </citation>
    <scope>NUCLEOTIDE SEQUENCE [LARGE SCALE GENOMIC DNA]</scope>
</reference>
<keyword evidence="4" id="KW-0863">Zinc-finger</keyword>
<dbReference type="AlphaFoldDB" id="A0ABC9FZ29"/>
<evidence type="ECO:0000256" key="1">
    <source>
        <dbReference type="ARBA" id="ARBA00004123"/>
    </source>
</evidence>
<evidence type="ECO:0000313" key="10">
    <source>
        <dbReference type="EMBL" id="CAL5083600.1"/>
    </source>
</evidence>
<evidence type="ECO:0000256" key="6">
    <source>
        <dbReference type="ARBA" id="ARBA00023242"/>
    </source>
</evidence>
<dbReference type="GO" id="GO:0008270">
    <property type="term" value="F:zinc ion binding"/>
    <property type="evidence" value="ECO:0007669"/>
    <property type="project" value="UniProtKB-KW"/>
</dbReference>
<dbReference type="GO" id="GO:0032502">
    <property type="term" value="P:developmental process"/>
    <property type="evidence" value="ECO:0007669"/>
    <property type="project" value="UniProtKB-ARBA"/>
</dbReference>
<evidence type="ECO:0000256" key="4">
    <source>
        <dbReference type="ARBA" id="ARBA00022771"/>
    </source>
</evidence>